<evidence type="ECO:0000313" key="5">
    <source>
        <dbReference type="EMBL" id="AZR73575.1"/>
    </source>
</evidence>
<dbReference type="Gene3D" id="3.30.300.160">
    <property type="entry name" value="Type II secretion system, protein E, N-terminal domain"/>
    <property type="match status" value="1"/>
</dbReference>
<dbReference type="GO" id="GO:0016887">
    <property type="term" value="F:ATP hydrolysis activity"/>
    <property type="evidence" value="ECO:0007669"/>
    <property type="project" value="TreeGrafter"/>
</dbReference>
<dbReference type="GO" id="GO:0005524">
    <property type="term" value="F:ATP binding"/>
    <property type="evidence" value="ECO:0007669"/>
    <property type="project" value="UniProtKB-KW"/>
</dbReference>
<dbReference type="PANTHER" id="PTHR30258">
    <property type="entry name" value="TYPE II SECRETION SYSTEM PROTEIN GSPE-RELATED"/>
    <property type="match status" value="1"/>
</dbReference>
<evidence type="ECO:0000256" key="2">
    <source>
        <dbReference type="ARBA" id="ARBA00022741"/>
    </source>
</evidence>
<dbReference type="OrthoDB" id="9808272at2"/>
<dbReference type="Pfam" id="PF05157">
    <property type="entry name" value="MshEN"/>
    <property type="match status" value="1"/>
</dbReference>
<organism evidence="5 6">
    <name type="scientific">Anoxybacter fermentans</name>
    <dbReference type="NCBI Taxonomy" id="1323375"/>
    <lineage>
        <taxon>Bacteria</taxon>
        <taxon>Bacillati</taxon>
        <taxon>Bacillota</taxon>
        <taxon>Clostridia</taxon>
        <taxon>Halanaerobiales</taxon>
        <taxon>Anoxybacter</taxon>
    </lineage>
</organism>
<dbReference type="Pfam" id="PF00437">
    <property type="entry name" value="T2SSE"/>
    <property type="match status" value="1"/>
</dbReference>
<dbReference type="EMBL" id="CP016379">
    <property type="protein sequence ID" value="AZR73575.1"/>
    <property type="molecule type" value="Genomic_DNA"/>
</dbReference>
<comment type="similarity">
    <text evidence="1">Belongs to the GSP E family.</text>
</comment>
<keyword evidence="6" id="KW-1185">Reference proteome</keyword>
<evidence type="ECO:0000256" key="1">
    <source>
        <dbReference type="ARBA" id="ARBA00006611"/>
    </source>
</evidence>
<keyword evidence="3" id="KW-0067">ATP-binding</keyword>
<dbReference type="AlphaFoldDB" id="A0A3Q9HQV7"/>
<sequence length="557" mass="63447">MDERSLIEILVDLKLISLEKLREIEKLHQNMPEKSFETLLIESTAITELDLIKAKEILYQVPWIDLSKVEIDPELVLMIPEKLARRHLLLPLESREDGFHIAIANPHNILALDEVHIITGKTVIPHLAIPSQIIESIEHFYRLDRHSAHQMIQQLEEEVMVSGEEEILEWEEVDQAPIIRLVNHIIYQALQNRASDIHIEPTRDETRVRYRIDGVLSTLHTFPRKVHPPLISRLKIMASLDISQHFNPQDGSISYIYGQRKINLRISIIPTIYGEKAVLRILNRDSQILSLEELGFLKEDLQIYKELLKKKYGIILVTGPTGSGKSTTLSSSVKFLASPAINISTVEDPVEYKIDLVNQIQVNEKTGLTFAKALRSLLRQDPDVLMIGEIRDEETANIAIRAALTGHLVLSSLHTNDAVSTITRLSNMGIPAYLIASTLIGAVAQRLVRRICPDCREEVKISEEEKRFFQAKVKAVPDRAFIGKGCSKCNYTGYYGRVGVFEILIIDEKIREKITNQISYDWLYNYYLANGKTLLQDGLIKVREGLTTVNEILRVIL</sequence>
<dbReference type="Gene3D" id="3.30.450.90">
    <property type="match status" value="1"/>
</dbReference>
<protein>
    <recommendedName>
        <fullName evidence="4">Bacterial type II secretion system protein E domain-containing protein</fullName>
    </recommendedName>
</protein>
<feature type="domain" description="Bacterial type II secretion system protein E" evidence="4">
    <location>
        <begin position="378"/>
        <end position="392"/>
    </location>
</feature>
<proteinExistence type="inferred from homology"/>
<name>A0A3Q9HQV7_9FIRM</name>
<dbReference type="GO" id="GO:0005886">
    <property type="term" value="C:plasma membrane"/>
    <property type="evidence" value="ECO:0007669"/>
    <property type="project" value="TreeGrafter"/>
</dbReference>
<evidence type="ECO:0000313" key="6">
    <source>
        <dbReference type="Proteomes" id="UP000267250"/>
    </source>
</evidence>
<dbReference type="InterPro" id="IPR003593">
    <property type="entry name" value="AAA+_ATPase"/>
</dbReference>
<gene>
    <name evidence="5" type="ORF">BBF96_09340</name>
</gene>
<dbReference type="SUPFAM" id="SSF52540">
    <property type="entry name" value="P-loop containing nucleoside triphosphate hydrolases"/>
    <property type="match status" value="1"/>
</dbReference>
<dbReference type="KEGG" id="aft:BBF96_09340"/>
<dbReference type="CDD" id="cd01129">
    <property type="entry name" value="PulE-GspE-like"/>
    <property type="match status" value="1"/>
</dbReference>
<dbReference type="Proteomes" id="UP000267250">
    <property type="component" value="Chromosome"/>
</dbReference>
<dbReference type="Gene3D" id="3.40.50.300">
    <property type="entry name" value="P-loop containing nucleotide triphosphate hydrolases"/>
    <property type="match status" value="1"/>
</dbReference>
<accession>A0A3Q9HQV7</accession>
<evidence type="ECO:0000259" key="4">
    <source>
        <dbReference type="PROSITE" id="PS00662"/>
    </source>
</evidence>
<dbReference type="InterPro" id="IPR001482">
    <property type="entry name" value="T2SS/T4SS_dom"/>
</dbReference>
<dbReference type="PANTHER" id="PTHR30258:SF1">
    <property type="entry name" value="PROTEIN TRANSPORT PROTEIN HOFB HOMOLOG"/>
    <property type="match status" value="1"/>
</dbReference>
<dbReference type="InterPro" id="IPR007831">
    <property type="entry name" value="T2SS_GspE_N"/>
</dbReference>
<dbReference type="RefSeq" id="WP_127016914.1">
    <property type="nucleotide sequence ID" value="NZ_CP016379.1"/>
</dbReference>
<dbReference type="InterPro" id="IPR037257">
    <property type="entry name" value="T2SS_E_N_sf"/>
</dbReference>
<reference evidence="5 6" key="1">
    <citation type="submission" date="2016-07" db="EMBL/GenBank/DDBJ databases">
        <title>Genome and transcriptome analysis of iron-reducing fermentative bacteria Anoxybacter fermentans.</title>
        <authorList>
            <person name="Zeng X."/>
            <person name="Shao Z."/>
        </authorList>
    </citation>
    <scope>NUCLEOTIDE SEQUENCE [LARGE SCALE GENOMIC DNA]</scope>
    <source>
        <strain evidence="5 6">DY22613</strain>
    </source>
</reference>
<keyword evidence="2" id="KW-0547">Nucleotide-binding</keyword>
<dbReference type="SUPFAM" id="SSF160246">
    <property type="entry name" value="EspE N-terminal domain-like"/>
    <property type="match status" value="1"/>
</dbReference>
<evidence type="ECO:0000256" key="3">
    <source>
        <dbReference type="ARBA" id="ARBA00022840"/>
    </source>
</evidence>
<dbReference type="PROSITE" id="PS00662">
    <property type="entry name" value="T2SP_E"/>
    <property type="match status" value="1"/>
</dbReference>
<dbReference type="SMART" id="SM00382">
    <property type="entry name" value="AAA"/>
    <property type="match status" value="1"/>
</dbReference>
<dbReference type="FunFam" id="3.40.50.300:FF:000398">
    <property type="entry name" value="Type IV pilus assembly ATPase PilB"/>
    <property type="match status" value="1"/>
</dbReference>
<dbReference type="InterPro" id="IPR027417">
    <property type="entry name" value="P-loop_NTPase"/>
</dbReference>